<accession>C6T3U4</accession>
<organism evidence="1">
    <name type="scientific">Glycine max</name>
    <name type="common">Soybean</name>
    <name type="synonym">Glycine hispida</name>
    <dbReference type="NCBI Taxonomy" id="3847"/>
    <lineage>
        <taxon>Eukaryota</taxon>
        <taxon>Viridiplantae</taxon>
        <taxon>Streptophyta</taxon>
        <taxon>Embryophyta</taxon>
        <taxon>Tracheophyta</taxon>
        <taxon>Spermatophyta</taxon>
        <taxon>Magnoliopsida</taxon>
        <taxon>eudicotyledons</taxon>
        <taxon>Gunneridae</taxon>
        <taxon>Pentapetalae</taxon>
        <taxon>rosids</taxon>
        <taxon>fabids</taxon>
        <taxon>Fabales</taxon>
        <taxon>Fabaceae</taxon>
        <taxon>Papilionoideae</taxon>
        <taxon>50 kb inversion clade</taxon>
        <taxon>NPAAA clade</taxon>
        <taxon>indigoferoid/millettioid clade</taxon>
        <taxon>Phaseoleae</taxon>
        <taxon>Glycine</taxon>
        <taxon>Glycine subgen. Soja</taxon>
    </lineage>
</organism>
<dbReference type="EMBL" id="BT092105">
    <property type="protein sequence ID" value="ACU16332.1"/>
    <property type="molecule type" value="mRNA"/>
</dbReference>
<sequence>MSNLNSFATLELARLCWYLQIALPLLVAVHEQLVLLQNSQIALAFSVRLQQLWHALLQRPISLLPCSCVCLRRSNQSKDPSLVFLSLPLLL</sequence>
<name>C6T3U4_SOYBN</name>
<dbReference type="AlphaFoldDB" id="C6T3U4"/>
<proteinExistence type="evidence at transcript level"/>
<reference evidence="1" key="1">
    <citation type="submission" date="2009-08" db="EMBL/GenBank/DDBJ databases">
        <authorList>
            <person name="Cheung F."/>
            <person name="Xiao Y."/>
            <person name="Chan A."/>
            <person name="Moskal W."/>
            <person name="Town C.D."/>
        </authorList>
    </citation>
    <scope>NUCLEOTIDE SEQUENCE</scope>
</reference>
<evidence type="ECO:0000313" key="1">
    <source>
        <dbReference type="EMBL" id="ACU16332.1"/>
    </source>
</evidence>
<protein>
    <submittedName>
        <fullName evidence="1">Uncharacterized protein</fullName>
    </submittedName>
</protein>